<organism evidence="1 2">
    <name type="scientific">Anoxybacterium hadale</name>
    <dbReference type="NCBI Taxonomy" id="3408580"/>
    <lineage>
        <taxon>Bacteria</taxon>
        <taxon>Bacillati</taxon>
        <taxon>Bacillota</taxon>
        <taxon>Clostridia</taxon>
        <taxon>Peptostreptococcales</taxon>
        <taxon>Anaerovoracaceae</taxon>
        <taxon>Anoxybacterium</taxon>
    </lineage>
</organism>
<accession>A0ACD1A9G4</accession>
<evidence type="ECO:0000313" key="1">
    <source>
        <dbReference type="EMBL" id="QOX63064.1"/>
    </source>
</evidence>
<proteinExistence type="predicted"/>
<sequence>MKRKEIYLAGGCFWGLEKYLGNIPSVLETEVGYANGKTEHPTYEEVCRKNTGHAETVRVVFDSEKLSLAGLLRLYYKVINPTSLNRQGNDVGSQYRTGIYYVDQEDLPVIQSSLELLQREYTKKIAVEVKPLLNYWTAEAYHQKYLDKNPGGYCHIPGHYFEEAKHSSDPFLYSLPDKEDLKEQLSSIQYEVTMKNGTEPPYQNEYWDHFEEGIYVDITTGEPLFTSLDKFEACGWPSFARAVSTESVRTKRDFSHGMIRDEVRSGAGDIHLGHVFEDGPKEKGGLRYCINSAALRFIPREKLIEEGYGQYLELFAARS</sequence>
<reference evidence="1" key="1">
    <citation type="submission" date="2019-08" db="EMBL/GenBank/DDBJ databases">
        <title>Genome sequence of Clostridiales bacterium MT110.</title>
        <authorList>
            <person name="Cao J."/>
        </authorList>
    </citation>
    <scope>NUCLEOTIDE SEQUENCE</scope>
    <source>
        <strain evidence="1">MT110</strain>
    </source>
</reference>
<gene>
    <name evidence="1" type="primary">msrB</name>
    <name evidence="1" type="ORF">FRZ06_06770</name>
</gene>
<protein>
    <submittedName>
        <fullName evidence="1">Peptide-methionine (R)-S-oxide reductase MsrB</fullName>
        <ecNumber evidence="1">1.8.4.12</ecNumber>
    </submittedName>
</protein>
<name>A0ACD1A9G4_9FIRM</name>
<evidence type="ECO:0000313" key="2">
    <source>
        <dbReference type="Proteomes" id="UP000594014"/>
    </source>
</evidence>
<dbReference type="Proteomes" id="UP000594014">
    <property type="component" value="Chromosome"/>
</dbReference>
<keyword evidence="2" id="KW-1185">Reference proteome</keyword>
<dbReference type="EMBL" id="CP042469">
    <property type="protein sequence ID" value="QOX63064.1"/>
    <property type="molecule type" value="Genomic_DNA"/>
</dbReference>
<keyword evidence="1" id="KW-0560">Oxidoreductase</keyword>
<dbReference type="EC" id="1.8.4.12" evidence="1"/>